<dbReference type="PANTHER" id="PTHR46060">
    <property type="entry name" value="MARINER MOS1 TRANSPOSASE-LIKE PROTEIN"/>
    <property type="match status" value="1"/>
</dbReference>
<dbReference type="GO" id="GO:0003690">
    <property type="term" value="F:double-stranded DNA binding"/>
    <property type="evidence" value="ECO:0007669"/>
    <property type="project" value="TreeGrafter"/>
</dbReference>
<dbReference type="PANTHER" id="PTHR46060:SF2">
    <property type="entry name" value="HISTONE-LYSINE N-METHYLTRANSFERASE SETMAR"/>
    <property type="match status" value="1"/>
</dbReference>
<dbReference type="GO" id="GO:0000014">
    <property type="term" value="F:single-stranded DNA endodeoxyribonuclease activity"/>
    <property type="evidence" value="ECO:0007669"/>
    <property type="project" value="TreeGrafter"/>
</dbReference>
<reference evidence="1" key="1">
    <citation type="submission" date="2020-02" db="EMBL/GenBank/DDBJ databases">
        <title>Relaxed selection underlies rapid genomic changes in the transitions from sociality to social parasitism in ants.</title>
        <authorList>
            <person name="Bi X."/>
        </authorList>
    </citation>
    <scope>NUCLEOTIDE SEQUENCE</scope>
    <source>
        <strain evidence="1">BGI-DK2014c</strain>
        <tissue evidence="1">Whole body</tissue>
    </source>
</reference>
<dbReference type="GO" id="GO:0005634">
    <property type="term" value="C:nucleus"/>
    <property type="evidence" value="ECO:0007669"/>
    <property type="project" value="TreeGrafter"/>
</dbReference>
<feature type="non-terminal residue" evidence="1">
    <location>
        <position position="1"/>
    </location>
</feature>
<name>A0A836ELD9_9HYME</name>
<dbReference type="Proteomes" id="UP000668214">
    <property type="component" value="Unassembled WGS sequence"/>
</dbReference>
<dbReference type="GO" id="GO:0031297">
    <property type="term" value="P:replication fork processing"/>
    <property type="evidence" value="ECO:0007669"/>
    <property type="project" value="TreeGrafter"/>
</dbReference>
<dbReference type="GO" id="GO:0000793">
    <property type="term" value="C:condensed chromosome"/>
    <property type="evidence" value="ECO:0007669"/>
    <property type="project" value="TreeGrafter"/>
</dbReference>
<evidence type="ECO:0000313" key="2">
    <source>
        <dbReference type="Proteomes" id="UP000668214"/>
    </source>
</evidence>
<evidence type="ECO:0000313" key="1">
    <source>
        <dbReference type="EMBL" id="KAG5315499.1"/>
    </source>
</evidence>
<dbReference type="InterPro" id="IPR036397">
    <property type="entry name" value="RNaseH_sf"/>
</dbReference>
<dbReference type="GO" id="GO:0046975">
    <property type="term" value="F:histone H3K36 methyltransferase activity"/>
    <property type="evidence" value="ECO:0007669"/>
    <property type="project" value="TreeGrafter"/>
</dbReference>
<dbReference type="GO" id="GO:0044547">
    <property type="term" value="F:DNA topoisomerase binding"/>
    <property type="evidence" value="ECO:0007669"/>
    <property type="project" value="TreeGrafter"/>
</dbReference>
<dbReference type="GO" id="GO:0003697">
    <property type="term" value="F:single-stranded DNA binding"/>
    <property type="evidence" value="ECO:0007669"/>
    <property type="project" value="TreeGrafter"/>
</dbReference>
<sequence length="157" mass="18284">MRRIQGRCLNGNAAQKWCAKFRSGDTSLEDGPRSGRPTEAKLNQALRQKRPELVNRKGIIFHHENTRPHIAIITQQKLMQLGWDVLPHPSYLPDLAPSDFHLFRSLQNSLNEKSFADQTAMKTYLDQFFTSKPQTFYESGIIKLLKRGHQQKRRIYH</sequence>
<dbReference type="InterPro" id="IPR052709">
    <property type="entry name" value="Transposase-MT_Hybrid"/>
</dbReference>
<dbReference type="AlphaFoldDB" id="A0A836ELD9"/>
<dbReference type="GO" id="GO:0006303">
    <property type="term" value="P:double-strand break repair via nonhomologous end joining"/>
    <property type="evidence" value="ECO:0007669"/>
    <property type="project" value="TreeGrafter"/>
</dbReference>
<gene>
    <name evidence="1" type="ORF">G6Z78_0012608</name>
</gene>
<organism evidence="1 2">
    <name type="scientific">Pseudoatta argentina</name>
    <dbReference type="NCBI Taxonomy" id="621737"/>
    <lineage>
        <taxon>Eukaryota</taxon>
        <taxon>Metazoa</taxon>
        <taxon>Ecdysozoa</taxon>
        <taxon>Arthropoda</taxon>
        <taxon>Hexapoda</taxon>
        <taxon>Insecta</taxon>
        <taxon>Pterygota</taxon>
        <taxon>Neoptera</taxon>
        <taxon>Endopterygota</taxon>
        <taxon>Hymenoptera</taxon>
        <taxon>Apocrita</taxon>
        <taxon>Aculeata</taxon>
        <taxon>Formicoidea</taxon>
        <taxon>Formicidae</taxon>
        <taxon>Myrmicinae</taxon>
        <taxon>Pseudoatta</taxon>
    </lineage>
</organism>
<dbReference type="Gene3D" id="3.30.420.10">
    <property type="entry name" value="Ribonuclease H-like superfamily/Ribonuclease H"/>
    <property type="match status" value="1"/>
</dbReference>
<dbReference type="EMBL" id="JAANIA010002367">
    <property type="protein sequence ID" value="KAG5315499.1"/>
    <property type="molecule type" value="Genomic_DNA"/>
</dbReference>
<comment type="caution">
    <text evidence="1">The sequence shown here is derived from an EMBL/GenBank/DDBJ whole genome shotgun (WGS) entry which is preliminary data.</text>
</comment>
<dbReference type="GO" id="GO:0015074">
    <property type="term" value="P:DNA integration"/>
    <property type="evidence" value="ECO:0007669"/>
    <property type="project" value="TreeGrafter"/>
</dbReference>
<dbReference type="GO" id="GO:0044774">
    <property type="term" value="P:mitotic DNA integrity checkpoint signaling"/>
    <property type="evidence" value="ECO:0007669"/>
    <property type="project" value="TreeGrafter"/>
</dbReference>
<dbReference type="GO" id="GO:0000729">
    <property type="term" value="P:DNA double-strand break processing"/>
    <property type="evidence" value="ECO:0007669"/>
    <property type="project" value="TreeGrafter"/>
</dbReference>
<feature type="non-terminal residue" evidence="1">
    <location>
        <position position="157"/>
    </location>
</feature>
<accession>A0A836ELD9</accession>
<dbReference type="GO" id="GO:0042800">
    <property type="term" value="F:histone H3K4 methyltransferase activity"/>
    <property type="evidence" value="ECO:0007669"/>
    <property type="project" value="TreeGrafter"/>
</dbReference>
<dbReference type="GO" id="GO:0035861">
    <property type="term" value="C:site of double-strand break"/>
    <property type="evidence" value="ECO:0007669"/>
    <property type="project" value="TreeGrafter"/>
</dbReference>
<keyword evidence="2" id="KW-1185">Reference proteome</keyword>
<protein>
    <submittedName>
        <fullName evidence="1">MOS1T transposase</fullName>
    </submittedName>
</protein>
<proteinExistence type="predicted"/>